<gene>
    <name evidence="2" type="ORF">TPAS_737</name>
</gene>
<dbReference type="STRING" id="43064.SAMN04488086_12235"/>
<accession>A0A1W1IDF3</accession>
<dbReference type="InterPro" id="IPR018392">
    <property type="entry name" value="LysM"/>
</dbReference>
<dbReference type="EMBL" id="FWEY01000002">
    <property type="protein sequence ID" value="SLM51062.1"/>
    <property type="molecule type" value="Genomic_DNA"/>
</dbReference>
<name>A0A1W1IDF3_9LACT</name>
<dbReference type="Pfam" id="PF13540">
    <property type="entry name" value="RCC1_2"/>
    <property type="match status" value="5"/>
</dbReference>
<proteinExistence type="predicted"/>
<dbReference type="AlphaFoldDB" id="A0A1W1IDF3"/>
<dbReference type="Gene3D" id="3.10.350.10">
    <property type="entry name" value="LysM domain"/>
    <property type="match status" value="2"/>
</dbReference>
<feature type="domain" description="LysM" evidence="1">
    <location>
        <begin position="99"/>
        <end position="143"/>
    </location>
</feature>
<reference evidence="3" key="1">
    <citation type="submission" date="2016-04" db="EMBL/GenBank/DDBJ databases">
        <authorList>
            <person name="Strepis N."/>
        </authorList>
    </citation>
    <scope>NUCLEOTIDE SEQUENCE [LARGE SCALE GENOMIC DNA]</scope>
</reference>
<sequence length="643" mass="67777">MLTCVQGMRRLVGSVFFSMLFLFGFFSTNVLAVDSQKAAQENIVYTVKAGDTLYGIALEYGVTLRQLVMENDIVQPRLIRLGQKLIIPARGDSSQPFGMKYTVVSGDTLSEIALRYGVTVAQLVETNQISNPNLIYVGQMLTLPLASSFTQQEILSAGGGYVVGVKKAGTVVAAGWNEAGQGNVGSWSEIISVSAGAYHTVGLKPDGTVVATGSNLSGESTVADWKDIVAVSAGIGHTVGLKADGTVIATGNDGSGECNVQDWRDIIAISAGNGYTLGLKSDGKVVATGKNECNQLAVSGWSDIVAISAGDSHAVGLKADGTVVVAGDNIYGQGDVSEWSDVIAVAAGAHNTVGLKSDGTVVATGYNQEGQCDVSGWKDMIAITAGGNTFGLRKDGTVAVAGENVWNQYAVLGWTNMGHYEAGSQGTATVDPTEALLHQVANLLGESPDHLPSTIPLNPGYTYASAAAERTEYGYFVTFYETKGLVPINDAALNNPDIARQVATFEAIVYVHKSAATKAIDHHDASEGFSPDAPTLDLGYGIVGYQNSGMGKTLLAWNEGNWLLEVLYPIGNQIGPDLAKNIVDELESIFLPPPNDAGRIRVAVTSPSQTETMVMWQKNEVVYRIDSTNDPIDILDMTASIKQ</sequence>
<dbReference type="PROSITE" id="PS00626">
    <property type="entry name" value="RCC1_2"/>
    <property type="match status" value="1"/>
</dbReference>
<organism evidence="2 3">
    <name type="scientific">Trichococcus pasteurii</name>
    <dbReference type="NCBI Taxonomy" id="43064"/>
    <lineage>
        <taxon>Bacteria</taxon>
        <taxon>Bacillati</taxon>
        <taxon>Bacillota</taxon>
        <taxon>Bacilli</taxon>
        <taxon>Lactobacillales</taxon>
        <taxon>Carnobacteriaceae</taxon>
        <taxon>Trichococcus</taxon>
    </lineage>
</organism>
<dbReference type="RefSeq" id="WP_177208680.1">
    <property type="nucleotide sequence ID" value="NZ_FONM01000022.1"/>
</dbReference>
<evidence type="ECO:0000313" key="2">
    <source>
        <dbReference type="EMBL" id="SLM51062.1"/>
    </source>
</evidence>
<dbReference type="CDD" id="cd00118">
    <property type="entry name" value="LysM"/>
    <property type="match status" value="2"/>
</dbReference>
<dbReference type="PANTHER" id="PTHR33734:SF22">
    <property type="entry name" value="MEMBRANE-BOUND LYTIC MUREIN TRANSGLYCOSYLASE D"/>
    <property type="match status" value="1"/>
</dbReference>
<evidence type="ECO:0000313" key="3">
    <source>
        <dbReference type="Proteomes" id="UP000195985"/>
    </source>
</evidence>
<keyword evidence="3" id="KW-1185">Reference proteome</keyword>
<dbReference type="Pfam" id="PF01476">
    <property type="entry name" value="LysM"/>
    <property type="match status" value="2"/>
</dbReference>
<dbReference type="InterPro" id="IPR036779">
    <property type="entry name" value="LysM_dom_sf"/>
</dbReference>
<dbReference type="SMART" id="SM00257">
    <property type="entry name" value="LysM"/>
    <property type="match status" value="2"/>
</dbReference>
<dbReference type="InterPro" id="IPR000408">
    <property type="entry name" value="Reg_chr_condens"/>
</dbReference>
<feature type="domain" description="LysM" evidence="1">
    <location>
        <begin position="43"/>
        <end position="87"/>
    </location>
</feature>
<dbReference type="SUPFAM" id="SSF50985">
    <property type="entry name" value="RCC1/BLIP-II"/>
    <property type="match status" value="1"/>
</dbReference>
<dbReference type="Gene3D" id="2.130.10.30">
    <property type="entry name" value="Regulator of chromosome condensation 1/beta-lactamase-inhibitor protein II"/>
    <property type="match status" value="2"/>
</dbReference>
<dbReference type="PROSITE" id="PS51782">
    <property type="entry name" value="LYSM"/>
    <property type="match status" value="2"/>
</dbReference>
<dbReference type="SUPFAM" id="SSF54106">
    <property type="entry name" value="LysM domain"/>
    <property type="match status" value="2"/>
</dbReference>
<dbReference type="Proteomes" id="UP000195985">
    <property type="component" value="Unassembled WGS sequence"/>
</dbReference>
<dbReference type="PANTHER" id="PTHR33734">
    <property type="entry name" value="LYSM DOMAIN-CONTAINING GPI-ANCHORED PROTEIN 2"/>
    <property type="match status" value="1"/>
</dbReference>
<evidence type="ECO:0000259" key="1">
    <source>
        <dbReference type="PROSITE" id="PS51782"/>
    </source>
</evidence>
<protein>
    <submittedName>
        <fullName evidence="2">Regulator of chromosome condensation rcc1</fullName>
    </submittedName>
</protein>
<dbReference type="InterPro" id="IPR009091">
    <property type="entry name" value="RCC1/BLIP-II"/>
</dbReference>